<dbReference type="SUPFAM" id="SSF141072">
    <property type="entry name" value="CalX-like"/>
    <property type="match status" value="2"/>
</dbReference>
<dbReference type="GO" id="GO:0004222">
    <property type="term" value="F:metalloendopeptidase activity"/>
    <property type="evidence" value="ECO:0007669"/>
    <property type="project" value="InterPro"/>
</dbReference>
<evidence type="ECO:0000313" key="8">
    <source>
        <dbReference type="Proteomes" id="UP000241074"/>
    </source>
</evidence>
<dbReference type="GO" id="GO:0007154">
    <property type="term" value="P:cell communication"/>
    <property type="evidence" value="ECO:0007669"/>
    <property type="project" value="InterPro"/>
</dbReference>
<dbReference type="InterPro" id="IPR001590">
    <property type="entry name" value="Peptidase_M12B"/>
</dbReference>
<dbReference type="PROSITE" id="PS50215">
    <property type="entry name" value="ADAM_MEPRO"/>
    <property type="match status" value="1"/>
</dbReference>
<name>A0A2P1PLW5_9GAMM</name>
<keyword evidence="2" id="KW-0677">Repeat</keyword>
<proteinExistence type="predicted"/>
<keyword evidence="1 5" id="KW-0732">Signal</keyword>
<dbReference type="Gene3D" id="2.60.40.2030">
    <property type="match status" value="2"/>
</dbReference>
<dbReference type="InterPro" id="IPR038081">
    <property type="entry name" value="CalX-like_sf"/>
</dbReference>
<dbReference type="EMBL" id="CP027860">
    <property type="protein sequence ID" value="AVP95835.1"/>
    <property type="molecule type" value="Genomic_DNA"/>
</dbReference>
<evidence type="ECO:0000256" key="1">
    <source>
        <dbReference type="ARBA" id="ARBA00022729"/>
    </source>
</evidence>
<dbReference type="Pfam" id="PF03160">
    <property type="entry name" value="Calx-beta"/>
    <property type="match status" value="2"/>
</dbReference>
<dbReference type="GO" id="GO:0006508">
    <property type="term" value="P:proteolysis"/>
    <property type="evidence" value="ECO:0007669"/>
    <property type="project" value="InterPro"/>
</dbReference>
<keyword evidence="4" id="KW-0406">Ion transport</keyword>
<evidence type="ECO:0000259" key="6">
    <source>
        <dbReference type="PROSITE" id="PS50215"/>
    </source>
</evidence>
<dbReference type="KEGG" id="xba:C7S18_00850"/>
<dbReference type="Proteomes" id="UP000241074">
    <property type="component" value="Chromosome"/>
</dbReference>
<dbReference type="InterPro" id="IPR003644">
    <property type="entry name" value="Calx_beta"/>
</dbReference>
<dbReference type="InterPro" id="IPR051171">
    <property type="entry name" value="CaCA"/>
</dbReference>
<evidence type="ECO:0000313" key="7">
    <source>
        <dbReference type="EMBL" id="AVP95835.1"/>
    </source>
</evidence>
<dbReference type="PANTHER" id="PTHR11878:SF65">
    <property type="entry name" value="NA_CA-EXCHANGE PROTEIN, ISOFORM G"/>
    <property type="match status" value="1"/>
</dbReference>
<dbReference type="SMART" id="SM00237">
    <property type="entry name" value="Calx_beta"/>
    <property type="match status" value="2"/>
</dbReference>
<feature type="domain" description="Peptidase M12B" evidence="6">
    <location>
        <begin position="202"/>
        <end position="407"/>
    </location>
</feature>
<evidence type="ECO:0000256" key="3">
    <source>
        <dbReference type="ARBA" id="ARBA00022837"/>
    </source>
</evidence>
<dbReference type="RefSeq" id="WP_106889764.1">
    <property type="nucleotide sequence ID" value="NZ_CP027860.1"/>
</dbReference>
<sequence>MRHATYLLLVSILVGASNAHGQDITVSPAQWRAMKATDVGESLAIDVAESDKSAGRSVSLQRIDVYAPGARIELMRPDGPEILPRSPWLHFVGSDSKSGMRLSLSVAPDGGSWQGYQVSADGEFALAGSRQAKSGAVLIERVPKVGKDGTTRHWSCADGLLADPAKQLPLDPKELRQIATPEGGTHTATIAVETDNEFLAAKFGGNQTAATTYLAALFAAMNVIYQRDLDLTLLQGNTTLWPAGTPDPYAIDPGGCTATQSHLNEFGTFWQNNRGGVARAFAMMLSGKSDNANCAAGIAWLTGASNMCTQTNGFGGHYSFTNVFLFSQQTAASDVGVVAHELGHNFGANHTHCTDRTSGAEPVSSNTIDACFNGESSFGCYGGATSCPAASTVNGVTNVRGTLMSYCHLLNGCAASNVFADIHRTNLTIVKNNNVTSGCFPLVGGGGTFSVNDVALSEGNAGTTNLGFTITRSNSSGTASVQVDTQNVTATSGSDYTALTGSVQNFANGEASKTVNVVIQGDTAVEPNETFNLVLSNPSSGYTLADGTGVGTIQNDDVAPTLSVNDPSVLEGQSGTRNLTFTITLSATSAQAVSVAYATANGTATTANNDYVATSGSANIPIGQLTATVNVTINGDTTGEPDETVLLNLTSPVNATISDAQGSGTILDDDNRIFIDGFE</sequence>
<evidence type="ECO:0000256" key="5">
    <source>
        <dbReference type="SAM" id="SignalP"/>
    </source>
</evidence>
<dbReference type="GO" id="GO:0030001">
    <property type="term" value="P:metal ion transport"/>
    <property type="evidence" value="ECO:0007669"/>
    <property type="project" value="TreeGrafter"/>
</dbReference>
<keyword evidence="8" id="KW-1185">Reference proteome</keyword>
<gene>
    <name evidence="7" type="ORF">C7S18_00850</name>
</gene>
<dbReference type="AlphaFoldDB" id="A0A2P1PLW5"/>
<keyword evidence="3" id="KW-0106">Calcium</keyword>
<evidence type="ECO:0000256" key="2">
    <source>
        <dbReference type="ARBA" id="ARBA00022737"/>
    </source>
</evidence>
<feature type="signal peptide" evidence="5">
    <location>
        <begin position="1"/>
        <end position="21"/>
    </location>
</feature>
<protein>
    <recommendedName>
        <fullName evidence="6">Peptidase M12B domain-containing protein</fullName>
    </recommendedName>
</protein>
<dbReference type="SUPFAM" id="SSF55486">
    <property type="entry name" value="Metalloproteases ('zincins'), catalytic domain"/>
    <property type="match status" value="1"/>
</dbReference>
<dbReference type="Pfam" id="PF13688">
    <property type="entry name" value="Reprolysin_5"/>
    <property type="match status" value="1"/>
</dbReference>
<evidence type="ECO:0000256" key="4">
    <source>
        <dbReference type="ARBA" id="ARBA00023065"/>
    </source>
</evidence>
<dbReference type="Gene3D" id="3.40.390.10">
    <property type="entry name" value="Collagenase (Catalytic Domain)"/>
    <property type="match status" value="1"/>
</dbReference>
<feature type="chain" id="PRO_5015171177" description="Peptidase M12B domain-containing protein" evidence="5">
    <location>
        <begin position="22"/>
        <end position="679"/>
    </location>
</feature>
<keyword evidence="4" id="KW-0813">Transport</keyword>
<organism evidence="7 8">
    <name type="scientific">Ahniella affigens</name>
    <dbReference type="NCBI Taxonomy" id="2021234"/>
    <lineage>
        <taxon>Bacteria</taxon>
        <taxon>Pseudomonadati</taxon>
        <taxon>Pseudomonadota</taxon>
        <taxon>Gammaproteobacteria</taxon>
        <taxon>Lysobacterales</taxon>
        <taxon>Rhodanobacteraceae</taxon>
        <taxon>Ahniella</taxon>
    </lineage>
</organism>
<dbReference type="OrthoDB" id="9792152at2"/>
<dbReference type="InterPro" id="IPR024079">
    <property type="entry name" value="MetalloPept_cat_dom_sf"/>
</dbReference>
<reference evidence="7 8" key="1">
    <citation type="submission" date="2018-03" db="EMBL/GenBank/DDBJ databases">
        <title>Ahniella affigens gen. nov., sp. nov., a gammaproteobacterium isolated from sandy soil near a stream.</title>
        <authorList>
            <person name="Ko Y."/>
            <person name="Kim J.-H."/>
        </authorList>
    </citation>
    <scope>NUCLEOTIDE SEQUENCE [LARGE SCALE GENOMIC DNA]</scope>
    <source>
        <strain evidence="7 8">D13</strain>
    </source>
</reference>
<accession>A0A2P1PLW5</accession>
<reference evidence="7 8" key="2">
    <citation type="submission" date="2018-03" db="EMBL/GenBank/DDBJ databases">
        <authorList>
            <person name="Keele B.F."/>
        </authorList>
    </citation>
    <scope>NUCLEOTIDE SEQUENCE [LARGE SCALE GENOMIC DNA]</scope>
    <source>
        <strain evidence="7 8">D13</strain>
    </source>
</reference>
<dbReference type="GO" id="GO:0016020">
    <property type="term" value="C:membrane"/>
    <property type="evidence" value="ECO:0007669"/>
    <property type="project" value="InterPro"/>
</dbReference>
<dbReference type="PANTHER" id="PTHR11878">
    <property type="entry name" value="SODIUM/CALCIUM EXCHANGER"/>
    <property type="match status" value="1"/>
</dbReference>